<dbReference type="OrthoDB" id="9780299at2"/>
<dbReference type="InterPro" id="IPR011990">
    <property type="entry name" value="TPR-like_helical_dom_sf"/>
</dbReference>
<organism evidence="1 2">
    <name type="scientific">Amycolatopsis mediterranei (strain U-32)</name>
    <dbReference type="NCBI Taxonomy" id="749927"/>
    <lineage>
        <taxon>Bacteria</taxon>
        <taxon>Bacillati</taxon>
        <taxon>Actinomycetota</taxon>
        <taxon>Actinomycetes</taxon>
        <taxon>Pseudonocardiales</taxon>
        <taxon>Pseudonocardiaceae</taxon>
        <taxon>Amycolatopsis</taxon>
    </lineage>
</organism>
<dbReference type="PANTHER" id="PTHR47756">
    <property type="entry name" value="BLL6612 PROTEIN-RELATED"/>
    <property type="match status" value="1"/>
</dbReference>
<accession>A0A0H3DCK4</accession>
<gene>
    <name evidence="1" type="ordered locus">AMED_5611</name>
</gene>
<dbReference type="PANTHER" id="PTHR47756:SF2">
    <property type="entry name" value="BLL6612 PROTEIN"/>
    <property type="match status" value="1"/>
</dbReference>
<dbReference type="EMBL" id="CP002000">
    <property type="protein sequence ID" value="ADJ47364.1"/>
    <property type="molecule type" value="Genomic_DNA"/>
</dbReference>
<dbReference type="Gene3D" id="1.25.40.10">
    <property type="entry name" value="Tetratricopeptide repeat domain"/>
    <property type="match status" value="1"/>
</dbReference>
<dbReference type="AlphaFoldDB" id="A0A0H3DCK4"/>
<dbReference type="KEGG" id="amd:AMED_5611"/>
<name>A0A0H3DCK4_AMYMU</name>
<dbReference type="Proteomes" id="UP000000328">
    <property type="component" value="Chromosome"/>
</dbReference>
<reference evidence="1 2" key="1">
    <citation type="journal article" date="2010" name="Cell Res.">
        <title>Complete genome sequence of the rifamycin SV-producing Amycolatopsis mediterranei U32 revealed its genetic characteristics in phylogeny and metabolism.</title>
        <authorList>
            <person name="Zhao W."/>
            <person name="Zhong Y."/>
            <person name="Yuan H."/>
            <person name="Wang J."/>
            <person name="Zheng H."/>
            <person name="Wang Y."/>
            <person name="Cen X."/>
            <person name="Xu F."/>
            <person name="Bai J."/>
            <person name="Han X."/>
            <person name="Lu G."/>
            <person name="Zhu Y."/>
            <person name="Shao Z."/>
            <person name="Yan H."/>
            <person name="Li C."/>
            <person name="Peng N."/>
            <person name="Zhang Z."/>
            <person name="Zhang Y."/>
            <person name="Lin W."/>
            <person name="Fan Y."/>
            <person name="Qin Z."/>
            <person name="Hu Y."/>
            <person name="Zhu B."/>
            <person name="Wang S."/>
            <person name="Ding X."/>
            <person name="Zhao G.P."/>
        </authorList>
    </citation>
    <scope>NUCLEOTIDE SEQUENCE [LARGE SCALE GENOMIC DNA]</scope>
    <source>
        <strain evidence="2">U-32</strain>
    </source>
</reference>
<evidence type="ECO:0000313" key="2">
    <source>
        <dbReference type="Proteomes" id="UP000000328"/>
    </source>
</evidence>
<dbReference type="SUPFAM" id="SSF48452">
    <property type="entry name" value="TPR-like"/>
    <property type="match status" value="1"/>
</dbReference>
<dbReference type="eggNOG" id="COG4941">
    <property type="taxonomic scope" value="Bacteria"/>
</dbReference>
<dbReference type="HOGENOM" id="CLU_1965949_0_0_11"/>
<evidence type="ECO:0000313" key="1">
    <source>
        <dbReference type="EMBL" id="ADJ47364.1"/>
    </source>
</evidence>
<sequence>MHAGAATAAQTDWRQILALYGQLLAFAPTPVVELNRAVAVAEVHGPDAALTLVDELDLANYYAFHATRADLLRRLGRGDEAQAAYRPAAGLAPTDAERDFLGRGGRGCALSDHVRWVRSRSASSAAT</sequence>
<protein>
    <submittedName>
        <fullName evidence="1">Putative RNA polymerase sigma factor</fullName>
    </submittedName>
</protein>
<proteinExistence type="predicted"/>